<dbReference type="InterPro" id="IPR022555">
    <property type="entry name" value="DUF2577"/>
</dbReference>
<protein>
    <submittedName>
        <fullName evidence="1">DUF2577 domain-containing protein</fullName>
    </submittedName>
</protein>
<sequence length="110" mass="12121">MSLLDVIKRAALDAVEAQKPVGILFGKVTKKSPLEVFVDQRFTLTEDFLILPEQLTELKIDLKHTHPGGSGEALTEPIVIRKGLEEGDKVILVRMQGGLNYLIIDRVATA</sequence>
<accession>A0ABV4USZ9</accession>
<organism evidence="1 2">
    <name type="scientific">Paenibacillus oleatilyticus</name>
    <dbReference type="NCBI Taxonomy" id="2594886"/>
    <lineage>
        <taxon>Bacteria</taxon>
        <taxon>Bacillati</taxon>
        <taxon>Bacillota</taxon>
        <taxon>Bacilli</taxon>
        <taxon>Bacillales</taxon>
        <taxon>Paenibacillaceae</taxon>
        <taxon>Paenibacillus</taxon>
    </lineage>
</organism>
<dbReference type="Proteomes" id="UP001575622">
    <property type="component" value="Unassembled WGS sequence"/>
</dbReference>
<evidence type="ECO:0000313" key="2">
    <source>
        <dbReference type="Proteomes" id="UP001575622"/>
    </source>
</evidence>
<keyword evidence="2" id="KW-1185">Reference proteome</keyword>
<dbReference type="Pfam" id="PF10844">
    <property type="entry name" value="DUF2577"/>
    <property type="match status" value="1"/>
</dbReference>
<comment type="caution">
    <text evidence="1">The sequence shown here is derived from an EMBL/GenBank/DDBJ whole genome shotgun (WGS) entry which is preliminary data.</text>
</comment>
<gene>
    <name evidence="1" type="ORF">ACEU3E_02105</name>
</gene>
<proteinExistence type="predicted"/>
<dbReference type="RefSeq" id="WP_373948278.1">
    <property type="nucleotide sequence ID" value="NZ_JBHDLN010000001.1"/>
</dbReference>
<name>A0ABV4USZ9_9BACL</name>
<reference evidence="1 2" key="1">
    <citation type="submission" date="2024-09" db="EMBL/GenBank/DDBJ databases">
        <authorList>
            <person name="Makale K.P.P."/>
            <person name="Makhzoum A."/>
            <person name="Rantong G."/>
            <person name="Rahube T.O."/>
        </authorList>
    </citation>
    <scope>NUCLEOTIDE SEQUENCE [LARGE SCALE GENOMIC DNA]</scope>
    <source>
        <strain evidence="1 2">KM_D13</strain>
    </source>
</reference>
<dbReference type="EMBL" id="JBHDLN010000001">
    <property type="protein sequence ID" value="MFB0840952.1"/>
    <property type="molecule type" value="Genomic_DNA"/>
</dbReference>
<evidence type="ECO:0000313" key="1">
    <source>
        <dbReference type="EMBL" id="MFB0840952.1"/>
    </source>
</evidence>